<keyword evidence="3" id="KW-0804">Transcription</keyword>
<reference evidence="5 6" key="1">
    <citation type="journal article" date="2003" name="Int. J. Syst. Evol. Microbiol.">
        <title>Bacillus nealsonii sp. nov., isolated from a spacecraft-assembly facility, whose spores are gamma-radiation resistant.</title>
        <authorList>
            <person name="Venkateswaran K."/>
            <person name="Kempf M."/>
            <person name="Chen F."/>
            <person name="Satomi M."/>
            <person name="Nicholson W."/>
            <person name="Kern R."/>
        </authorList>
    </citation>
    <scope>NUCLEOTIDE SEQUENCE [LARGE SCALE GENOMIC DNA]</scope>
    <source>
        <strain evidence="5 6">FO-92</strain>
    </source>
</reference>
<dbReference type="PROSITE" id="PS50949">
    <property type="entry name" value="HTH_GNTR"/>
    <property type="match status" value="1"/>
</dbReference>
<dbReference type="OrthoDB" id="457376at2"/>
<keyword evidence="1" id="KW-0805">Transcription regulation</keyword>
<evidence type="ECO:0000256" key="2">
    <source>
        <dbReference type="ARBA" id="ARBA00023125"/>
    </source>
</evidence>
<dbReference type="FunFam" id="1.10.10.10:FF:000079">
    <property type="entry name" value="GntR family transcriptional regulator"/>
    <property type="match status" value="1"/>
</dbReference>
<gene>
    <name evidence="5" type="ORF">CWS01_04690</name>
</gene>
<evidence type="ECO:0000256" key="1">
    <source>
        <dbReference type="ARBA" id="ARBA00023015"/>
    </source>
</evidence>
<protein>
    <submittedName>
        <fullName evidence="5">GntR family transcriptional regulator</fullName>
    </submittedName>
</protein>
<dbReference type="SMART" id="SM00345">
    <property type="entry name" value="HTH_GNTR"/>
    <property type="match status" value="1"/>
</dbReference>
<keyword evidence="6" id="KW-1185">Reference proteome</keyword>
<evidence type="ECO:0000256" key="3">
    <source>
        <dbReference type="ARBA" id="ARBA00023163"/>
    </source>
</evidence>
<dbReference type="InterPro" id="IPR028978">
    <property type="entry name" value="Chorismate_lyase_/UTRA_dom_sf"/>
</dbReference>
<dbReference type="EMBL" id="PISE01000010">
    <property type="protein sequence ID" value="PKG24861.1"/>
    <property type="molecule type" value="Genomic_DNA"/>
</dbReference>
<dbReference type="PRINTS" id="PR00035">
    <property type="entry name" value="HTHGNTR"/>
</dbReference>
<name>A0A2N0Z5S9_9BACI</name>
<dbReference type="Gene3D" id="3.40.1410.10">
    <property type="entry name" value="Chorismate lyase-like"/>
    <property type="match status" value="1"/>
</dbReference>
<dbReference type="Gene3D" id="1.10.10.10">
    <property type="entry name" value="Winged helix-like DNA-binding domain superfamily/Winged helix DNA-binding domain"/>
    <property type="match status" value="1"/>
</dbReference>
<dbReference type="InterPro" id="IPR050679">
    <property type="entry name" value="Bact_HTH_transcr_reg"/>
</dbReference>
<evidence type="ECO:0000313" key="6">
    <source>
        <dbReference type="Proteomes" id="UP000233375"/>
    </source>
</evidence>
<dbReference type="InterPro" id="IPR036390">
    <property type="entry name" value="WH_DNA-bd_sf"/>
</dbReference>
<dbReference type="CDD" id="cd07377">
    <property type="entry name" value="WHTH_GntR"/>
    <property type="match status" value="1"/>
</dbReference>
<comment type="caution">
    <text evidence="5">The sequence shown here is derived from an EMBL/GenBank/DDBJ whole genome shotgun (WGS) entry which is preliminary data.</text>
</comment>
<accession>A0A2N0Z5S9</accession>
<dbReference type="Pfam" id="PF07702">
    <property type="entry name" value="UTRA"/>
    <property type="match status" value="1"/>
</dbReference>
<dbReference type="GO" id="GO:0003700">
    <property type="term" value="F:DNA-binding transcription factor activity"/>
    <property type="evidence" value="ECO:0007669"/>
    <property type="project" value="InterPro"/>
</dbReference>
<dbReference type="SUPFAM" id="SSF46785">
    <property type="entry name" value="Winged helix' DNA-binding domain"/>
    <property type="match status" value="1"/>
</dbReference>
<evidence type="ECO:0000259" key="4">
    <source>
        <dbReference type="PROSITE" id="PS50949"/>
    </source>
</evidence>
<dbReference type="Pfam" id="PF00392">
    <property type="entry name" value="GntR"/>
    <property type="match status" value="1"/>
</dbReference>
<proteinExistence type="predicted"/>
<dbReference type="GO" id="GO:0003677">
    <property type="term" value="F:DNA binding"/>
    <property type="evidence" value="ECO:0007669"/>
    <property type="project" value="UniProtKB-KW"/>
</dbReference>
<organism evidence="5 6">
    <name type="scientific">Niallia nealsonii</name>
    <dbReference type="NCBI Taxonomy" id="115979"/>
    <lineage>
        <taxon>Bacteria</taxon>
        <taxon>Bacillati</taxon>
        <taxon>Bacillota</taxon>
        <taxon>Bacilli</taxon>
        <taxon>Bacillales</taxon>
        <taxon>Bacillaceae</taxon>
        <taxon>Niallia</taxon>
    </lineage>
</organism>
<dbReference type="InterPro" id="IPR011663">
    <property type="entry name" value="UTRA"/>
</dbReference>
<dbReference type="InterPro" id="IPR036388">
    <property type="entry name" value="WH-like_DNA-bd_sf"/>
</dbReference>
<dbReference type="RefSeq" id="WP_101175891.1">
    <property type="nucleotide sequence ID" value="NZ_PISE01000010.1"/>
</dbReference>
<feature type="domain" description="HTH gntR-type" evidence="4">
    <location>
        <begin position="8"/>
        <end position="76"/>
    </location>
</feature>
<dbReference type="SMART" id="SM00866">
    <property type="entry name" value="UTRA"/>
    <property type="match status" value="1"/>
</dbReference>
<dbReference type="PANTHER" id="PTHR44846">
    <property type="entry name" value="MANNOSYL-D-GLYCERATE TRANSPORT/METABOLISM SYSTEM REPRESSOR MNGR-RELATED"/>
    <property type="match status" value="1"/>
</dbReference>
<dbReference type="PANTHER" id="PTHR44846:SF1">
    <property type="entry name" value="MANNOSYL-D-GLYCERATE TRANSPORT_METABOLISM SYSTEM REPRESSOR MNGR-RELATED"/>
    <property type="match status" value="1"/>
</dbReference>
<dbReference type="GO" id="GO:0045892">
    <property type="term" value="P:negative regulation of DNA-templated transcription"/>
    <property type="evidence" value="ECO:0007669"/>
    <property type="project" value="TreeGrafter"/>
</dbReference>
<evidence type="ECO:0000313" key="5">
    <source>
        <dbReference type="EMBL" id="PKG24861.1"/>
    </source>
</evidence>
<keyword evidence="2" id="KW-0238">DNA-binding</keyword>
<dbReference type="SUPFAM" id="SSF64288">
    <property type="entry name" value="Chorismate lyase-like"/>
    <property type="match status" value="1"/>
</dbReference>
<dbReference type="Proteomes" id="UP000233375">
    <property type="component" value="Unassembled WGS sequence"/>
</dbReference>
<sequence length="236" mass="27442">MFKQENRIPLYLQLKESLRSSIIARKLKAGDKIPTEVELSDKYNISRVTVRKAVTELVEEGYLVRKQGKGTFVQSQKIERKVVHLTSFTAACEAYGLTASSKTIKREIIIPTSIDKELLQLEEDDQLLFIQRIRYANEQPLMLENNYFSFNRYKFLLEENLEGSIYQLLQDKYQIILNNPGETSLELVRALEEEAILLDIPVGEPLFYMETVVSFNDSPVYLGKQYMIGERYKFSF</sequence>
<dbReference type="AlphaFoldDB" id="A0A2N0Z5S9"/>
<dbReference type="InterPro" id="IPR000524">
    <property type="entry name" value="Tscrpt_reg_HTH_GntR"/>
</dbReference>